<dbReference type="Gene3D" id="3.30.700.10">
    <property type="entry name" value="Glycoprotein, Type 4 Pilin"/>
    <property type="match status" value="1"/>
</dbReference>
<comment type="caution">
    <text evidence="2">The sequence shown here is derived from an EMBL/GenBank/DDBJ whole genome shotgun (WGS) entry which is preliminary data.</text>
</comment>
<dbReference type="SUPFAM" id="SSF54523">
    <property type="entry name" value="Pili subunits"/>
    <property type="match status" value="1"/>
</dbReference>
<keyword evidence="1" id="KW-0812">Transmembrane</keyword>
<reference evidence="2" key="2">
    <citation type="journal article" date="2021" name="PeerJ">
        <title>Extensive microbial diversity within the chicken gut microbiome revealed by metagenomics and culture.</title>
        <authorList>
            <person name="Gilroy R."/>
            <person name="Ravi A."/>
            <person name="Getino M."/>
            <person name="Pursley I."/>
            <person name="Horton D.L."/>
            <person name="Alikhan N.F."/>
            <person name="Baker D."/>
            <person name="Gharbi K."/>
            <person name="Hall N."/>
            <person name="Watson M."/>
            <person name="Adriaenssens E.M."/>
            <person name="Foster-Nyarko E."/>
            <person name="Jarju S."/>
            <person name="Secka A."/>
            <person name="Antonio M."/>
            <person name="Oren A."/>
            <person name="Chaudhuri R.R."/>
            <person name="La Ragione R."/>
            <person name="Hildebrand F."/>
            <person name="Pallen M.J."/>
        </authorList>
    </citation>
    <scope>NUCLEOTIDE SEQUENCE</scope>
    <source>
        <strain evidence="2">CHK154-7741</strain>
    </source>
</reference>
<dbReference type="Pfam" id="PF07963">
    <property type="entry name" value="N_methyl"/>
    <property type="match status" value="1"/>
</dbReference>
<feature type="transmembrane region" description="Helical" evidence="1">
    <location>
        <begin position="12"/>
        <end position="31"/>
    </location>
</feature>
<dbReference type="EMBL" id="DVOD01000043">
    <property type="protein sequence ID" value="HIU92628.1"/>
    <property type="molecule type" value="Genomic_DNA"/>
</dbReference>
<evidence type="ECO:0000256" key="1">
    <source>
        <dbReference type="SAM" id="Phobius"/>
    </source>
</evidence>
<evidence type="ECO:0000313" key="2">
    <source>
        <dbReference type="EMBL" id="HIU92628.1"/>
    </source>
</evidence>
<dbReference type="InterPro" id="IPR045584">
    <property type="entry name" value="Pilin-like"/>
</dbReference>
<gene>
    <name evidence="2" type="ORF">IAD26_05780</name>
</gene>
<dbReference type="NCBIfam" id="TIGR02532">
    <property type="entry name" value="IV_pilin_GFxxxE"/>
    <property type="match status" value="1"/>
</dbReference>
<dbReference type="InterPro" id="IPR012902">
    <property type="entry name" value="N_methyl_site"/>
</dbReference>
<protein>
    <submittedName>
        <fullName evidence="2">Type II secretion system protein</fullName>
    </submittedName>
</protein>
<evidence type="ECO:0000313" key="3">
    <source>
        <dbReference type="Proteomes" id="UP000886748"/>
    </source>
</evidence>
<name>A0A9D1N0W7_9CLOT</name>
<dbReference type="AlphaFoldDB" id="A0A9D1N0W7"/>
<keyword evidence="1" id="KW-0472">Membrane</keyword>
<organism evidence="2 3">
    <name type="scientific">Candidatus Limenecus avicola</name>
    <dbReference type="NCBI Taxonomy" id="2840847"/>
    <lineage>
        <taxon>Bacteria</taxon>
        <taxon>Bacillati</taxon>
        <taxon>Bacillota</taxon>
        <taxon>Clostridia</taxon>
        <taxon>Eubacteriales</taxon>
        <taxon>Clostridiaceae</taxon>
        <taxon>Clostridiaceae incertae sedis</taxon>
        <taxon>Candidatus Limenecus</taxon>
    </lineage>
</organism>
<keyword evidence="1" id="KW-1133">Transmembrane helix</keyword>
<sequence>MNKKSGFTLAEVLVTLMIIGVIAAMTIPSLMQSTAQQEFRAAYKKATSMINQAVTLNYALDGRDATDYNGTAFFDLLTQRLNVMSSDQTNTELYTADGMWFKTYAEQRGAMGIPTANCNANDQATEDNICSVVEVDVNGMKGPNRYTTSTTRIFDLFTIAIYPQKALPANETMGMILYQK</sequence>
<accession>A0A9D1N0W7</accession>
<reference evidence="2" key="1">
    <citation type="submission" date="2020-10" db="EMBL/GenBank/DDBJ databases">
        <authorList>
            <person name="Gilroy R."/>
        </authorList>
    </citation>
    <scope>NUCLEOTIDE SEQUENCE</scope>
    <source>
        <strain evidence="2">CHK154-7741</strain>
    </source>
</reference>
<proteinExistence type="predicted"/>
<dbReference type="Proteomes" id="UP000886748">
    <property type="component" value="Unassembled WGS sequence"/>
</dbReference>